<keyword evidence="8" id="KW-1185">Reference proteome</keyword>
<comment type="similarity">
    <text evidence="1">Belongs to the HAT1 family.</text>
</comment>
<dbReference type="Proteomes" id="UP001165121">
    <property type="component" value="Unassembled WGS sequence"/>
</dbReference>
<dbReference type="GO" id="GO:0004402">
    <property type="term" value="F:histone acetyltransferase activity"/>
    <property type="evidence" value="ECO:0007669"/>
    <property type="project" value="InterPro"/>
</dbReference>
<evidence type="ECO:0000256" key="2">
    <source>
        <dbReference type="ARBA" id="ARBA00013184"/>
    </source>
</evidence>
<dbReference type="Pfam" id="PF10394">
    <property type="entry name" value="Hat1_N"/>
    <property type="match status" value="1"/>
</dbReference>
<gene>
    <name evidence="7" type="ORF">Pfra01_001980400</name>
</gene>
<dbReference type="InterPro" id="IPR017380">
    <property type="entry name" value="Hist_AcTrfase_B-typ_cat-su"/>
</dbReference>
<dbReference type="AlphaFoldDB" id="A0A9W6XY64"/>
<dbReference type="OrthoDB" id="10253098at2759"/>
<dbReference type="EMBL" id="BSXT01002637">
    <property type="protein sequence ID" value="GMF49954.1"/>
    <property type="molecule type" value="Genomic_DNA"/>
</dbReference>
<comment type="caution">
    <text evidence="7">The sequence shown here is derived from an EMBL/GenBank/DDBJ whole genome shotgun (WGS) entry which is preliminary data.</text>
</comment>
<organism evidence="7 8">
    <name type="scientific">Phytophthora fragariaefolia</name>
    <dbReference type="NCBI Taxonomy" id="1490495"/>
    <lineage>
        <taxon>Eukaryota</taxon>
        <taxon>Sar</taxon>
        <taxon>Stramenopiles</taxon>
        <taxon>Oomycota</taxon>
        <taxon>Peronosporomycetes</taxon>
        <taxon>Peronosporales</taxon>
        <taxon>Peronosporaceae</taxon>
        <taxon>Phytophthora</taxon>
    </lineage>
</organism>
<evidence type="ECO:0000256" key="1">
    <source>
        <dbReference type="ARBA" id="ARBA00010543"/>
    </source>
</evidence>
<accession>A0A9W6XY64</accession>
<name>A0A9W6XY64_9STRA</name>
<dbReference type="SUPFAM" id="SSF55729">
    <property type="entry name" value="Acyl-CoA N-acyltransferases (Nat)"/>
    <property type="match status" value="1"/>
</dbReference>
<proteinExistence type="inferred from homology"/>
<evidence type="ECO:0000259" key="6">
    <source>
        <dbReference type="Pfam" id="PF10394"/>
    </source>
</evidence>
<dbReference type="GO" id="GO:0031509">
    <property type="term" value="P:subtelomeric heterochromatin formation"/>
    <property type="evidence" value="ECO:0007669"/>
    <property type="project" value="InterPro"/>
</dbReference>
<dbReference type="EC" id="2.3.1.48" evidence="2"/>
<dbReference type="InterPro" id="IPR016181">
    <property type="entry name" value="Acyl_CoA_acyltransferase"/>
</dbReference>
<protein>
    <recommendedName>
        <fullName evidence="2">histone acetyltransferase</fullName>
        <ecNumber evidence="2">2.3.1.48</ecNumber>
    </recommendedName>
</protein>
<feature type="domain" description="Histone acetyl transferase HAT1 N-terminal" evidence="6">
    <location>
        <begin position="24"/>
        <end position="168"/>
    </location>
</feature>
<evidence type="ECO:0000313" key="7">
    <source>
        <dbReference type="EMBL" id="GMF49954.1"/>
    </source>
</evidence>
<keyword evidence="3" id="KW-0808">Transferase</keyword>
<evidence type="ECO:0000256" key="5">
    <source>
        <dbReference type="ARBA" id="ARBA00048017"/>
    </source>
</evidence>
<evidence type="ECO:0000313" key="8">
    <source>
        <dbReference type="Proteomes" id="UP001165121"/>
    </source>
</evidence>
<keyword evidence="4" id="KW-0012">Acyltransferase</keyword>
<sequence length="178" mass="19523">MASPAQHPQTVDTCTAAIDADHVEAKTLEWFAPKFTYHAFGTDEAVDGYEGLQMSVVFNGFDFRALLDVKFKKKEDTADDVVAKLTPSLPGGFVQDKDEFVTALRQAAADFAGPPGKCVEVYTTKTLASDGEEVVERHFEIYECKLEDNKPAQTLLANLQTLSLWFIEGVSTVASAEH</sequence>
<comment type="catalytic activity">
    <reaction evidence="5">
        <text>L-lysyl-[protein] + acetyl-CoA = N(6)-acetyl-L-lysyl-[protein] + CoA + H(+)</text>
        <dbReference type="Rhea" id="RHEA:45948"/>
        <dbReference type="Rhea" id="RHEA-COMP:9752"/>
        <dbReference type="Rhea" id="RHEA-COMP:10731"/>
        <dbReference type="ChEBI" id="CHEBI:15378"/>
        <dbReference type="ChEBI" id="CHEBI:29969"/>
        <dbReference type="ChEBI" id="CHEBI:57287"/>
        <dbReference type="ChEBI" id="CHEBI:57288"/>
        <dbReference type="ChEBI" id="CHEBI:61930"/>
        <dbReference type="EC" id="2.3.1.48"/>
    </reaction>
</comment>
<dbReference type="GO" id="GO:0000781">
    <property type="term" value="C:chromosome, telomeric region"/>
    <property type="evidence" value="ECO:0007669"/>
    <property type="project" value="GOC"/>
</dbReference>
<evidence type="ECO:0000256" key="3">
    <source>
        <dbReference type="ARBA" id="ARBA00022679"/>
    </source>
</evidence>
<dbReference type="InterPro" id="IPR019467">
    <property type="entry name" value="Hat1_N"/>
</dbReference>
<dbReference type="Gene3D" id="3.90.360.10">
    <property type="entry name" value="Histone acetyl transferase 1 (HAT1), N-terminal domain"/>
    <property type="match status" value="1"/>
</dbReference>
<reference evidence="7" key="1">
    <citation type="submission" date="2023-04" db="EMBL/GenBank/DDBJ databases">
        <title>Phytophthora fragariaefolia NBRC 109709.</title>
        <authorList>
            <person name="Ichikawa N."/>
            <person name="Sato H."/>
            <person name="Tonouchi N."/>
        </authorList>
    </citation>
    <scope>NUCLEOTIDE SEQUENCE</scope>
    <source>
        <strain evidence="7">NBRC 109709</strain>
    </source>
</reference>
<dbReference type="PANTHER" id="PTHR12046">
    <property type="entry name" value="HISTONE ACETYLTRANSFERASE TYPE B CATALYTIC SUBUNIT"/>
    <property type="match status" value="1"/>
</dbReference>
<dbReference type="InterPro" id="IPR037113">
    <property type="entry name" value="Hat1_N_sf"/>
</dbReference>
<dbReference type="GO" id="GO:0005634">
    <property type="term" value="C:nucleus"/>
    <property type="evidence" value="ECO:0007669"/>
    <property type="project" value="InterPro"/>
</dbReference>
<evidence type="ECO:0000256" key="4">
    <source>
        <dbReference type="ARBA" id="ARBA00023315"/>
    </source>
</evidence>